<dbReference type="EMBL" id="WMIG01000013">
    <property type="protein sequence ID" value="MTH61124.1"/>
    <property type="molecule type" value="Genomic_DNA"/>
</dbReference>
<name>A0A844HRR6_9RHOB</name>
<keyword evidence="1" id="KW-0472">Membrane</keyword>
<keyword evidence="1" id="KW-0812">Transmembrane</keyword>
<protein>
    <submittedName>
        <fullName evidence="2">Uncharacterized protein</fullName>
    </submittedName>
</protein>
<reference evidence="2 3" key="1">
    <citation type="submission" date="2019-11" db="EMBL/GenBank/DDBJ databases">
        <authorList>
            <person name="Dong K."/>
        </authorList>
    </citation>
    <scope>NUCLEOTIDE SEQUENCE [LARGE SCALE GENOMIC DNA]</scope>
    <source>
        <strain evidence="2 3">NBRC 112902</strain>
    </source>
</reference>
<keyword evidence="1" id="KW-1133">Transmembrane helix</keyword>
<keyword evidence="3" id="KW-1185">Reference proteome</keyword>
<proteinExistence type="predicted"/>
<comment type="caution">
    <text evidence="2">The sequence shown here is derived from an EMBL/GenBank/DDBJ whole genome shotgun (WGS) entry which is preliminary data.</text>
</comment>
<dbReference type="RefSeq" id="WP_155041066.1">
    <property type="nucleotide sequence ID" value="NZ_WMIG01000013.1"/>
</dbReference>
<dbReference type="Proteomes" id="UP000449846">
    <property type="component" value="Unassembled WGS sequence"/>
</dbReference>
<organism evidence="2 3">
    <name type="scientific">Paracoccus litorisediminis</name>
    <dbReference type="NCBI Taxonomy" id="2006130"/>
    <lineage>
        <taxon>Bacteria</taxon>
        <taxon>Pseudomonadati</taxon>
        <taxon>Pseudomonadota</taxon>
        <taxon>Alphaproteobacteria</taxon>
        <taxon>Rhodobacterales</taxon>
        <taxon>Paracoccaceae</taxon>
        <taxon>Paracoccus</taxon>
    </lineage>
</organism>
<accession>A0A844HRR6</accession>
<sequence length="74" mass="8696">MTIERIASEVGFYVFGTGLVLTIFIAVWSVPVFFFLLLREHRRQCKERLRYEPKATNPRLIAQAAKMLNRVVRK</sequence>
<evidence type="ECO:0000313" key="3">
    <source>
        <dbReference type="Proteomes" id="UP000449846"/>
    </source>
</evidence>
<feature type="transmembrane region" description="Helical" evidence="1">
    <location>
        <begin position="12"/>
        <end position="38"/>
    </location>
</feature>
<gene>
    <name evidence="2" type="ORF">GL300_18095</name>
</gene>
<evidence type="ECO:0000313" key="2">
    <source>
        <dbReference type="EMBL" id="MTH61124.1"/>
    </source>
</evidence>
<dbReference type="AlphaFoldDB" id="A0A844HRR6"/>
<evidence type="ECO:0000256" key="1">
    <source>
        <dbReference type="SAM" id="Phobius"/>
    </source>
</evidence>